<dbReference type="GO" id="GO:0004140">
    <property type="term" value="F:dephospho-CoA kinase activity"/>
    <property type="evidence" value="ECO:0007669"/>
    <property type="project" value="UniProtKB-UniRule"/>
</dbReference>
<name>A0A939E175_9CORY</name>
<proteinExistence type="inferred from homology"/>
<accession>A0A939E175</accession>
<gene>
    <name evidence="3" type="primary">coaE</name>
    <name evidence="5" type="ORF">JZY06_08130</name>
</gene>
<keyword evidence="3 5" id="KW-0418">Kinase</keyword>
<reference evidence="5" key="1">
    <citation type="submission" date="2021-03" db="EMBL/GenBank/DDBJ databases">
        <authorList>
            <person name="Sun Q."/>
        </authorList>
    </citation>
    <scope>NUCLEOTIDE SEQUENCE</scope>
    <source>
        <strain evidence="5">CCM 8862</strain>
    </source>
</reference>
<keyword evidence="6" id="KW-1185">Reference proteome</keyword>
<keyword evidence="1 3" id="KW-0547">Nucleotide-binding</keyword>
<evidence type="ECO:0000256" key="3">
    <source>
        <dbReference type="HAMAP-Rule" id="MF_00376"/>
    </source>
</evidence>
<evidence type="ECO:0000313" key="6">
    <source>
        <dbReference type="Proteomes" id="UP000664332"/>
    </source>
</evidence>
<feature type="binding site" evidence="3">
    <location>
        <begin position="11"/>
        <end position="16"/>
    </location>
    <ligand>
        <name>ATP</name>
        <dbReference type="ChEBI" id="CHEBI:30616"/>
    </ligand>
</feature>
<dbReference type="GO" id="GO:0005524">
    <property type="term" value="F:ATP binding"/>
    <property type="evidence" value="ECO:0007669"/>
    <property type="project" value="UniProtKB-UniRule"/>
</dbReference>
<dbReference type="InterPro" id="IPR027417">
    <property type="entry name" value="P-loop_NTPase"/>
</dbReference>
<dbReference type="GO" id="GO:0015937">
    <property type="term" value="P:coenzyme A biosynthetic process"/>
    <property type="evidence" value="ECO:0007669"/>
    <property type="project" value="UniProtKB-UniRule"/>
</dbReference>
<comment type="similarity">
    <text evidence="3">Belongs to the CoaE family.</text>
</comment>
<dbReference type="Proteomes" id="UP000664332">
    <property type="component" value="Unassembled WGS sequence"/>
</dbReference>
<evidence type="ECO:0000256" key="1">
    <source>
        <dbReference type="ARBA" id="ARBA00022741"/>
    </source>
</evidence>
<evidence type="ECO:0000313" key="5">
    <source>
        <dbReference type="EMBL" id="MBN9644576.1"/>
    </source>
</evidence>
<comment type="pathway">
    <text evidence="3">Cofactor biosynthesis; coenzyme A biosynthesis; CoA from (R)-pantothenate: step 5/5.</text>
</comment>
<dbReference type="SUPFAM" id="SSF52540">
    <property type="entry name" value="P-loop containing nucleoside triphosphate hydrolases"/>
    <property type="match status" value="1"/>
</dbReference>
<dbReference type="PANTHER" id="PTHR10695:SF46">
    <property type="entry name" value="BIFUNCTIONAL COENZYME A SYNTHASE-RELATED"/>
    <property type="match status" value="1"/>
</dbReference>
<dbReference type="Pfam" id="PF01121">
    <property type="entry name" value="CoaE"/>
    <property type="match status" value="1"/>
</dbReference>
<comment type="subcellular location">
    <subcellularLocation>
        <location evidence="3">Cytoplasm</location>
    </subcellularLocation>
</comment>
<evidence type="ECO:0000256" key="4">
    <source>
        <dbReference type="NCBIfam" id="TIGR00152"/>
    </source>
</evidence>
<dbReference type="AlphaFoldDB" id="A0A939E175"/>
<comment type="caution">
    <text evidence="5">The sequence shown here is derived from an EMBL/GenBank/DDBJ whole genome shotgun (WGS) entry which is preliminary data.</text>
</comment>
<dbReference type="InterPro" id="IPR001977">
    <property type="entry name" value="Depp_CoAkinase"/>
</dbReference>
<keyword evidence="3 5" id="KW-0808">Transferase</keyword>
<evidence type="ECO:0000256" key="2">
    <source>
        <dbReference type="ARBA" id="ARBA00022840"/>
    </source>
</evidence>
<comment type="function">
    <text evidence="3">Catalyzes the phosphorylation of the 3'-hydroxyl group of dephosphocoenzyme A to form coenzyme A.</text>
</comment>
<protein>
    <recommendedName>
        <fullName evidence="3 4">Dephospho-CoA kinase</fullName>
        <ecNumber evidence="3 4">2.7.1.24</ecNumber>
    </recommendedName>
    <alternativeName>
        <fullName evidence="3">Dephosphocoenzyme A kinase</fullName>
    </alternativeName>
</protein>
<dbReference type="PANTHER" id="PTHR10695">
    <property type="entry name" value="DEPHOSPHO-COA KINASE-RELATED"/>
    <property type="match status" value="1"/>
</dbReference>
<dbReference type="GO" id="GO:0005737">
    <property type="term" value="C:cytoplasm"/>
    <property type="evidence" value="ECO:0007669"/>
    <property type="project" value="UniProtKB-SubCell"/>
</dbReference>
<dbReference type="EMBL" id="JAFLEQ010000015">
    <property type="protein sequence ID" value="MBN9644576.1"/>
    <property type="molecule type" value="Genomic_DNA"/>
</dbReference>
<dbReference type="PROSITE" id="PS51219">
    <property type="entry name" value="DPCK"/>
    <property type="match status" value="1"/>
</dbReference>
<comment type="catalytic activity">
    <reaction evidence="3">
        <text>3'-dephospho-CoA + ATP = ADP + CoA + H(+)</text>
        <dbReference type="Rhea" id="RHEA:18245"/>
        <dbReference type="ChEBI" id="CHEBI:15378"/>
        <dbReference type="ChEBI" id="CHEBI:30616"/>
        <dbReference type="ChEBI" id="CHEBI:57287"/>
        <dbReference type="ChEBI" id="CHEBI:57328"/>
        <dbReference type="ChEBI" id="CHEBI:456216"/>
        <dbReference type="EC" id="2.7.1.24"/>
    </reaction>
</comment>
<keyword evidence="2 3" id="KW-0067">ATP-binding</keyword>
<keyword evidence="3" id="KW-0173">Coenzyme A biosynthesis</keyword>
<sequence length="197" mass="21311">MKTMALTGGIGSGKSTVAKILAENGLAIVDADRIARDIVQPGQPALQQLAQAFGDDIIDGDGSLKRKLLAERAFASQQSTEMINSITHPLIAAEARRRIEKAKHTPGVRAVVYDVPLVTETGGADQFDEVIVVEAPAGIRIDRLVTNRGFTAQQARRRIDSQASDRERRAIATVIIDNSGDLDHLRRQVEDTVLPLV</sequence>
<keyword evidence="3" id="KW-0963">Cytoplasm</keyword>
<dbReference type="HAMAP" id="MF_00376">
    <property type="entry name" value="Dephospho_CoA_kinase"/>
    <property type="match status" value="1"/>
</dbReference>
<dbReference type="EC" id="2.7.1.24" evidence="3 4"/>
<dbReference type="CDD" id="cd02022">
    <property type="entry name" value="DPCK"/>
    <property type="match status" value="1"/>
</dbReference>
<dbReference type="Gene3D" id="3.40.50.300">
    <property type="entry name" value="P-loop containing nucleotide triphosphate hydrolases"/>
    <property type="match status" value="1"/>
</dbReference>
<dbReference type="NCBIfam" id="TIGR00152">
    <property type="entry name" value="dephospho-CoA kinase"/>
    <property type="match status" value="1"/>
</dbReference>
<organism evidence="5 6">
    <name type="scientific">Corynebacterium mendelii</name>
    <dbReference type="NCBI Taxonomy" id="2765362"/>
    <lineage>
        <taxon>Bacteria</taxon>
        <taxon>Bacillati</taxon>
        <taxon>Actinomycetota</taxon>
        <taxon>Actinomycetes</taxon>
        <taxon>Mycobacteriales</taxon>
        <taxon>Corynebacteriaceae</taxon>
        <taxon>Corynebacterium</taxon>
    </lineage>
</organism>